<dbReference type="SUPFAM" id="SSF56645">
    <property type="entry name" value="Acyl-CoA dehydrogenase NM domain-like"/>
    <property type="match status" value="1"/>
</dbReference>
<dbReference type="EMBL" id="CP001663">
    <property type="protein sequence ID" value="AFP41439.1"/>
    <property type="molecule type" value="Genomic_DNA"/>
</dbReference>
<dbReference type="InterPro" id="IPR009100">
    <property type="entry name" value="AcylCoA_DH/oxidase_NM_dom_sf"/>
</dbReference>
<evidence type="ECO:0000256" key="3">
    <source>
        <dbReference type="ARBA" id="ARBA00023002"/>
    </source>
</evidence>
<dbReference type="Gene3D" id="1.10.540.10">
    <property type="entry name" value="Acyl-CoA dehydrogenase/oxidase, N-terminal domain"/>
    <property type="match status" value="1"/>
</dbReference>
<protein>
    <submittedName>
        <fullName evidence="6">Acyl-CoA dehydrogenase-like protein</fullName>
    </submittedName>
</protein>
<name>I7GET5_MYCS2</name>
<evidence type="ECO:0000259" key="5">
    <source>
        <dbReference type="Pfam" id="PF02771"/>
    </source>
</evidence>
<dbReference type="GO" id="GO:0033539">
    <property type="term" value="P:fatty acid beta-oxidation using acyl-CoA dehydrogenase"/>
    <property type="evidence" value="ECO:0007669"/>
    <property type="project" value="TreeGrafter"/>
</dbReference>
<reference evidence="6 7" key="2">
    <citation type="journal article" date="2009" name="Genome Res.">
        <title>Ortho-proteogenomics: multiple proteomes investigation through orthology and a new MS-based protocol.</title>
        <authorList>
            <person name="Gallien S."/>
            <person name="Perrodou E."/>
            <person name="Carapito C."/>
            <person name="Deshayes C."/>
            <person name="Reyrat J.M."/>
            <person name="Van Dorsselaer A."/>
            <person name="Poch O."/>
            <person name="Schaeffer C."/>
            <person name="Lecompte O."/>
        </authorList>
    </citation>
    <scope>NUCLEOTIDE SEQUENCE [LARGE SCALE GENOMIC DNA]</scope>
    <source>
        <strain evidence="7">ATCC 700084 / mc(2)155</strain>
    </source>
</reference>
<sequence length="350" mass="37150">MTDIIEAAYGLHPVLREFAEFGDVHRRAADEVIEAMQDAGMFRMFTPRRFGGLEADLGTVQEVAAVLGEADGSAAWLVGVAAGSSWLMAHGSPELQDEVFGADPDARIAGGGSGSGTARPAGGGLVVSGRWSYASGSRHASWAAVVVTPTDEDGSPSAPAFAVMPMAEVHIADTWHTSGLRGTGSNTVVVDDVFVPTPRFIRLDALRDEAVSGARSALPSAVPGGRRSRAARRAARRGYRCAELRRRGRCPQEDRPHPGQPHPGRVGGCSAPDRRRRAGIADRAAARTVRDGIRDPACRRRLVPGRARPGPNASPEQPRGARDPCCGRHAGRCSRIEWAFRCKPPAAHGR</sequence>
<dbReference type="GO" id="GO:0003995">
    <property type="term" value="F:acyl-CoA dehydrogenase activity"/>
    <property type="evidence" value="ECO:0007669"/>
    <property type="project" value="TreeGrafter"/>
</dbReference>
<dbReference type="AlphaFoldDB" id="I7GET5"/>
<organism evidence="6 7">
    <name type="scientific">Mycolicibacterium smegmatis (strain ATCC 700084 / mc(2)155)</name>
    <name type="common">Mycobacterium smegmatis</name>
    <dbReference type="NCBI Taxonomy" id="246196"/>
    <lineage>
        <taxon>Bacteria</taxon>
        <taxon>Bacillati</taxon>
        <taxon>Actinomycetota</taxon>
        <taxon>Actinomycetes</taxon>
        <taxon>Mycobacteriales</taxon>
        <taxon>Mycobacteriaceae</taxon>
        <taxon>Mycolicibacterium</taxon>
    </lineage>
</organism>
<dbReference type="Gene3D" id="2.40.110.10">
    <property type="entry name" value="Butyryl-CoA Dehydrogenase, subunit A, domain 2"/>
    <property type="match status" value="1"/>
</dbReference>
<evidence type="ECO:0000313" key="7">
    <source>
        <dbReference type="Proteomes" id="UP000006158"/>
    </source>
</evidence>
<keyword evidence="2" id="KW-0274">FAD</keyword>
<dbReference type="KEGG" id="msg:MSMEI_4995"/>
<evidence type="ECO:0000256" key="2">
    <source>
        <dbReference type="ARBA" id="ARBA00022827"/>
    </source>
</evidence>
<keyword evidence="1" id="KW-0285">Flavoprotein</keyword>
<dbReference type="InterPro" id="IPR037069">
    <property type="entry name" value="AcylCoA_DH/ox_N_sf"/>
</dbReference>
<accession>I7GET5</accession>
<dbReference type="GO" id="GO:0005737">
    <property type="term" value="C:cytoplasm"/>
    <property type="evidence" value="ECO:0007669"/>
    <property type="project" value="TreeGrafter"/>
</dbReference>
<feature type="region of interest" description="Disordered" evidence="4">
    <location>
        <begin position="217"/>
        <end position="325"/>
    </location>
</feature>
<evidence type="ECO:0000256" key="1">
    <source>
        <dbReference type="ARBA" id="ARBA00022630"/>
    </source>
</evidence>
<proteinExistence type="predicted"/>
<dbReference type="Pfam" id="PF02771">
    <property type="entry name" value="Acyl-CoA_dh_N"/>
    <property type="match status" value="1"/>
</dbReference>
<dbReference type="PANTHER" id="PTHR48083:SF19">
    <property type="entry name" value="FLAVIN-DEPENDENT MONOOXYGENASE, OXYGENASE SUBUNIT HSAA"/>
    <property type="match status" value="1"/>
</dbReference>
<dbReference type="GO" id="GO:0050660">
    <property type="term" value="F:flavin adenine dinucleotide binding"/>
    <property type="evidence" value="ECO:0007669"/>
    <property type="project" value="InterPro"/>
</dbReference>
<feature type="compositionally biased region" description="Basic and acidic residues" evidence="4">
    <location>
        <begin position="240"/>
        <end position="257"/>
    </location>
</feature>
<reference evidence="6 7" key="1">
    <citation type="journal article" date="2007" name="Genome Biol.">
        <title>Interrupted coding sequences in Mycobacterium smegmatis: authentic mutations or sequencing errors?</title>
        <authorList>
            <person name="Deshayes C."/>
            <person name="Perrodou E."/>
            <person name="Gallien S."/>
            <person name="Euphrasie D."/>
            <person name="Schaeffer C."/>
            <person name="Van-Dorsselaer A."/>
            <person name="Poch O."/>
            <person name="Lecompte O."/>
            <person name="Reyrat J.M."/>
        </authorList>
    </citation>
    <scope>NUCLEOTIDE SEQUENCE [LARGE SCALE GENOMIC DNA]</scope>
    <source>
        <strain evidence="7">ATCC 700084 / mc(2)155</strain>
    </source>
</reference>
<evidence type="ECO:0000256" key="4">
    <source>
        <dbReference type="SAM" id="MobiDB-lite"/>
    </source>
</evidence>
<feature type="domain" description="Acyl-CoA dehydrogenase/oxidase N-terminal" evidence="5">
    <location>
        <begin position="26"/>
        <end position="98"/>
    </location>
</feature>
<dbReference type="PANTHER" id="PTHR48083">
    <property type="entry name" value="MEDIUM-CHAIN SPECIFIC ACYL-COA DEHYDROGENASE, MITOCHONDRIAL-RELATED"/>
    <property type="match status" value="1"/>
</dbReference>
<evidence type="ECO:0000313" key="6">
    <source>
        <dbReference type="EMBL" id="AFP41439.1"/>
    </source>
</evidence>
<dbReference type="InterPro" id="IPR013786">
    <property type="entry name" value="AcylCoA_DH/ox_N"/>
</dbReference>
<feature type="compositionally biased region" description="Basic and acidic residues" evidence="4">
    <location>
        <begin position="284"/>
        <end position="298"/>
    </location>
</feature>
<feature type="compositionally biased region" description="Basic residues" evidence="4">
    <location>
        <begin position="226"/>
        <end position="239"/>
    </location>
</feature>
<dbReference type="InterPro" id="IPR050741">
    <property type="entry name" value="Acyl-CoA_dehydrogenase"/>
</dbReference>
<gene>
    <name evidence="6" type="ordered locus">MSMEI_4995</name>
</gene>
<dbReference type="InterPro" id="IPR046373">
    <property type="entry name" value="Acyl-CoA_Oxase/DH_mid-dom_sf"/>
</dbReference>
<dbReference type="Proteomes" id="UP000006158">
    <property type="component" value="Chromosome"/>
</dbReference>
<keyword evidence="3" id="KW-0560">Oxidoreductase</keyword>
<dbReference type="GO" id="GO:0016712">
    <property type="term" value="F:oxidoreductase activity, acting on paired donors, with incorporation or reduction of molecular oxygen, reduced flavin or flavoprotein as one donor, and incorporation of one atom of oxygen"/>
    <property type="evidence" value="ECO:0007669"/>
    <property type="project" value="TreeGrafter"/>
</dbReference>